<keyword evidence="2" id="KW-1185">Reference proteome</keyword>
<gene>
    <name evidence="1" type="ORF">SAMN04487998_0224</name>
</gene>
<protein>
    <submittedName>
        <fullName evidence="1">Uncharacterized protein</fullName>
    </submittedName>
</protein>
<proteinExistence type="predicted"/>
<accession>A0A1H9Z7Z9</accession>
<reference evidence="2" key="1">
    <citation type="submission" date="2016-10" db="EMBL/GenBank/DDBJ databases">
        <authorList>
            <person name="Varghese N."/>
            <person name="Submissions S."/>
        </authorList>
    </citation>
    <scope>NUCLEOTIDE SEQUENCE [LARGE SCALE GENOMIC DNA]</scope>
    <source>
        <strain evidence="2">DSM 15310</strain>
    </source>
</reference>
<dbReference type="EMBL" id="FOHS01000001">
    <property type="protein sequence ID" value="SES77458.1"/>
    <property type="molecule type" value="Genomic_DNA"/>
</dbReference>
<dbReference type="Proteomes" id="UP000198697">
    <property type="component" value="Unassembled WGS sequence"/>
</dbReference>
<organism evidence="1 2">
    <name type="scientific">Hymenobacter actinosclerus</name>
    <dbReference type="NCBI Taxonomy" id="82805"/>
    <lineage>
        <taxon>Bacteria</taxon>
        <taxon>Pseudomonadati</taxon>
        <taxon>Bacteroidota</taxon>
        <taxon>Cytophagia</taxon>
        <taxon>Cytophagales</taxon>
        <taxon>Hymenobacteraceae</taxon>
        <taxon>Hymenobacter</taxon>
    </lineage>
</organism>
<sequence length="139" mass="15053">MKKDILIRPVVGVSVAVTPDEQAATATAEAPGWQVFLINDNDQPLQNVIVSASGYGTNAQGEAIRTSTLRHTLPEVPPHAAAPIEALDSALFRLHNQYWVSYYIDGQVFDKKFVFAPDSIGFGQLKPISLLIPQGILAI</sequence>
<name>A0A1H9Z7Z9_9BACT</name>
<evidence type="ECO:0000313" key="2">
    <source>
        <dbReference type="Proteomes" id="UP000198697"/>
    </source>
</evidence>
<dbReference type="OrthoDB" id="953239at2"/>
<dbReference type="STRING" id="82805.SAMN04487998_0224"/>
<evidence type="ECO:0000313" key="1">
    <source>
        <dbReference type="EMBL" id="SES77458.1"/>
    </source>
</evidence>
<dbReference type="AlphaFoldDB" id="A0A1H9Z7Z9"/>
<dbReference type="RefSeq" id="WP_092767446.1">
    <property type="nucleotide sequence ID" value="NZ_FOHS01000001.1"/>
</dbReference>